<evidence type="ECO:0000256" key="1">
    <source>
        <dbReference type="SAM" id="MobiDB-lite"/>
    </source>
</evidence>
<proteinExistence type="predicted"/>
<organism evidence="2 3">
    <name type="scientific">Sphenostylis stenocarpa</name>
    <dbReference type="NCBI Taxonomy" id="92480"/>
    <lineage>
        <taxon>Eukaryota</taxon>
        <taxon>Viridiplantae</taxon>
        <taxon>Streptophyta</taxon>
        <taxon>Embryophyta</taxon>
        <taxon>Tracheophyta</taxon>
        <taxon>Spermatophyta</taxon>
        <taxon>Magnoliopsida</taxon>
        <taxon>eudicotyledons</taxon>
        <taxon>Gunneridae</taxon>
        <taxon>Pentapetalae</taxon>
        <taxon>rosids</taxon>
        <taxon>fabids</taxon>
        <taxon>Fabales</taxon>
        <taxon>Fabaceae</taxon>
        <taxon>Papilionoideae</taxon>
        <taxon>50 kb inversion clade</taxon>
        <taxon>NPAAA clade</taxon>
        <taxon>indigoferoid/millettioid clade</taxon>
        <taxon>Phaseoleae</taxon>
        <taxon>Sphenostylis</taxon>
    </lineage>
</organism>
<dbReference type="Gramene" id="rna-AYBTSS11_LOCUS17943">
    <property type="protein sequence ID" value="CAJ1958825.1"/>
    <property type="gene ID" value="gene-AYBTSS11_LOCUS17943"/>
</dbReference>
<feature type="region of interest" description="Disordered" evidence="1">
    <location>
        <begin position="36"/>
        <end position="76"/>
    </location>
</feature>
<gene>
    <name evidence="2" type="ORF">AYBTSS11_LOCUS17943</name>
</gene>
<name>A0AA86TB65_9FABA</name>
<feature type="compositionally biased region" description="Acidic residues" evidence="1">
    <location>
        <begin position="37"/>
        <end position="60"/>
    </location>
</feature>
<accession>A0AA86TB65</accession>
<dbReference type="AlphaFoldDB" id="A0AA86TB65"/>
<evidence type="ECO:0000313" key="2">
    <source>
        <dbReference type="EMBL" id="CAJ1958825.1"/>
    </source>
</evidence>
<dbReference type="EMBL" id="OY731402">
    <property type="protein sequence ID" value="CAJ1958825.1"/>
    <property type="molecule type" value="Genomic_DNA"/>
</dbReference>
<keyword evidence="3" id="KW-1185">Reference proteome</keyword>
<dbReference type="Proteomes" id="UP001189624">
    <property type="component" value="Chromosome 5"/>
</dbReference>
<reference evidence="2" key="1">
    <citation type="submission" date="2023-10" db="EMBL/GenBank/DDBJ databases">
        <authorList>
            <person name="Domelevo Entfellner J.-B."/>
        </authorList>
    </citation>
    <scope>NUCLEOTIDE SEQUENCE</scope>
</reference>
<evidence type="ECO:0000313" key="3">
    <source>
        <dbReference type="Proteomes" id="UP001189624"/>
    </source>
</evidence>
<protein>
    <submittedName>
        <fullName evidence="2">Uncharacterized protein</fullName>
    </submittedName>
</protein>
<sequence length="76" mass="8590">MKVIVSHCPIPEYGNNADNNVLESCNVVDITHNEIEPSNEIENNNDELDDTAYNDSELSDITDNKLNLPRKSSRMK</sequence>